<sequence>MVSTIEIAGLHFWDREKLNLASEIFTGLQEDSPSMAEETIEMIVGMLKRIFYNILKQLAETEERVRNKLVENKARMKYGRQQLVYRKETGSSTACQWLEALRKASKYLLEALTELHRLADNFSKVQHLLSPKIDFTQIGFELENFMGFDIENVTFQTEIEKISFRAQVMRFSLNMANQYLDFASDLEFDMGLQEYRGNEMTSLVYARNTFEMLATSSEFECKKS</sequence>
<reference evidence="1 2" key="1">
    <citation type="submission" date="2023-10" db="EMBL/GenBank/DDBJ databases">
        <title>Draft Genome Sequence of Candida saopaulonensis from a very Premature Infant with Sepsis.</title>
        <authorList>
            <person name="Ning Y."/>
            <person name="Dai R."/>
            <person name="Xiao M."/>
            <person name="Xu Y."/>
            <person name="Yan Q."/>
            <person name="Zhang L."/>
        </authorList>
    </citation>
    <scope>NUCLEOTIDE SEQUENCE [LARGE SCALE GENOMIC DNA]</scope>
    <source>
        <strain evidence="1 2">19XY460</strain>
    </source>
</reference>
<evidence type="ECO:0000313" key="2">
    <source>
        <dbReference type="Proteomes" id="UP001338582"/>
    </source>
</evidence>
<proteinExistence type="predicted"/>
<gene>
    <name evidence="1" type="ORF">PUMCH_002350</name>
</gene>
<organism evidence="1 2">
    <name type="scientific">Australozyma saopauloensis</name>
    <dbReference type="NCBI Taxonomy" id="291208"/>
    <lineage>
        <taxon>Eukaryota</taxon>
        <taxon>Fungi</taxon>
        <taxon>Dikarya</taxon>
        <taxon>Ascomycota</taxon>
        <taxon>Saccharomycotina</taxon>
        <taxon>Pichiomycetes</taxon>
        <taxon>Metschnikowiaceae</taxon>
        <taxon>Australozyma</taxon>
    </lineage>
</organism>
<accession>A0AAX4H9C3</accession>
<dbReference type="Proteomes" id="UP001338582">
    <property type="component" value="Chromosome 3"/>
</dbReference>
<keyword evidence="2" id="KW-1185">Reference proteome</keyword>
<protein>
    <submittedName>
        <fullName evidence="1">Uncharacterized protein</fullName>
    </submittedName>
</protein>
<evidence type="ECO:0000313" key="1">
    <source>
        <dbReference type="EMBL" id="WPK25049.1"/>
    </source>
</evidence>
<dbReference type="AlphaFoldDB" id="A0AAX4H9C3"/>
<dbReference type="GeneID" id="88173415"/>
<name>A0AAX4H9C3_9ASCO</name>
<dbReference type="KEGG" id="asau:88173415"/>
<dbReference type="EMBL" id="CP138896">
    <property type="protein sequence ID" value="WPK25049.1"/>
    <property type="molecule type" value="Genomic_DNA"/>
</dbReference>
<dbReference type="RefSeq" id="XP_062877432.1">
    <property type="nucleotide sequence ID" value="XM_063021362.1"/>
</dbReference>